<dbReference type="Pfam" id="PF01027">
    <property type="entry name" value="Bax1-I"/>
    <property type="match status" value="1"/>
</dbReference>
<dbReference type="InterPro" id="IPR006214">
    <property type="entry name" value="Bax_inhibitor_1-related"/>
</dbReference>
<dbReference type="GO" id="GO:0016020">
    <property type="term" value="C:membrane"/>
    <property type="evidence" value="ECO:0007669"/>
    <property type="project" value="UniProtKB-SubCell"/>
</dbReference>
<comment type="caution">
    <text evidence="6">Lacks conserved residue(s) required for the propagation of feature annotation.</text>
</comment>
<evidence type="ECO:0000256" key="1">
    <source>
        <dbReference type="ARBA" id="ARBA00004141"/>
    </source>
</evidence>
<keyword evidence="4 6" id="KW-1133">Transmembrane helix</keyword>
<sequence length="215" mass="23650">MDFVERFAGRGTRFQPDALFKFTPLSRPVQQHLGKVYVTLTASLVVSAVGILVSMLVGGFGSWLAALGFIGCSVALLSTQATPYNLNRRYGFLGGAAFSLLARRRQYLFLGGALSSAVMMMAVMRMGTWVFGRGALAFQAELYGGLLIFLGYVIFDTQVIVEKAYAAISAGTKPDHIRAAMDLLVDFFAIFVRLLVILLKNSEKREDSRSRKRRS</sequence>
<feature type="transmembrane region" description="Helical" evidence="6">
    <location>
        <begin position="36"/>
        <end position="57"/>
    </location>
</feature>
<evidence type="ECO:0000313" key="7">
    <source>
        <dbReference type="EMBL" id="KAK9797428.1"/>
    </source>
</evidence>
<dbReference type="PANTHER" id="PTHR23291">
    <property type="entry name" value="BAX INHIBITOR-RELATED"/>
    <property type="match status" value="1"/>
</dbReference>
<evidence type="ECO:0000256" key="6">
    <source>
        <dbReference type="RuleBase" id="RU004379"/>
    </source>
</evidence>
<feature type="transmembrane region" description="Helical" evidence="6">
    <location>
        <begin position="107"/>
        <end position="130"/>
    </location>
</feature>
<reference evidence="7 8" key="1">
    <citation type="journal article" date="2024" name="Nat. Commun.">
        <title>Phylogenomics reveals the evolutionary origins of lichenization in chlorophyte algae.</title>
        <authorList>
            <person name="Puginier C."/>
            <person name="Libourel C."/>
            <person name="Otte J."/>
            <person name="Skaloud P."/>
            <person name="Haon M."/>
            <person name="Grisel S."/>
            <person name="Petersen M."/>
            <person name="Berrin J.G."/>
            <person name="Delaux P.M."/>
            <person name="Dal Grande F."/>
            <person name="Keller J."/>
        </authorList>
    </citation>
    <scope>NUCLEOTIDE SEQUENCE [LARGE SCALE GENOMIC DNA]</scope>
    <source>
        <strain evidence="7 8">SAG 2036</strain>
    </source>
</reference>
<comment type="caution">
    <text evidence="7">The sequence shown here is derived from an EMBL/GenBank/DDBJ whole genome shotgun (WGS) entry which is preliminary data.</text>
</comment>
<dbReference type="PANTHER" id="PTHR23291:SF32">
    <property type="entry name" value="BAX INHIBITOR 1"/>
    <property type="match status" value="1"/>
</dbReference>
<keyword evidence="8" id="KW-1185">Reference proteome</keyword>
<evidence type="ECO:0000256" key="3">
    <source>
        <dbReference type="ARBA" id="ARBA00022692"/>
    </source>
</evidence>
<evidence type="ECO:0000313" key="8">
    <source>
        <dbReference type="Proteomes" id="UP001465755"/>
    </source>
</evidence>
<evidence type="ECO:0008006" key="9">
    <source>
        <dbReference type="Google" id="ProtNLM"/>
    </source>
</evidence>
<dbReference type="Proteomes" id="UP001465755">
    <property type="component" value="Unassembled WGS sequence"/>
</dbReference>
<feature type="transmembrane region" description="Helical" evidence="6">
    <location>
        <begin position="142"/>
        <end position="161"/>
    </location>
</feature>
<protein>
    <recommendedName>
        <fullName evidence="9">Bax inhibitor 1</fullName>
    </recommendedName>
</protein>
<feature type="transmembrane region" description="Helical" evidence="6">
    <location>
        <begin position="63"/>
        <end position="86"/>
    </location>
</feature>
<gene>
    <name evidence="7" type="ORF">WJX73_001471</name>
</gene>
<accession>A0AAW1NSK0</accession>
<dbReference type="EMBL" id="JALJOQ010000106">
    <property type="protein sequence ID" value="KAK9797428.1"/>
    <property type="molecule type" value="Genomic_DNA"/>
</dbReference>
<keyword evidence="5 6" id="KW-0472">Membrane</keyword>
<keyword evidence="3 6" id="KW-0812">Transmembrane</keyword>
<evidence type="ECO:0000256" key="5">
    <source>
        <dbReference type="ARBA" id="ARBA00023136"/>
    </source>
</evidence>
<comment type="similarity">
    <text evidence="2 6">Belongs to the BI1 family.</text>
</comment>
<evidence type="ECO:0000256" key="4">
    <source>
        <dbReference type="ARBA" id="ARBA00022989"/>
    </source>
</evidence>
<organism evidence="7 8">
    <name type="scientific">Symbiochloris irregularis</name>
    <dbReference type="NCBI Taxonomy" id="706552"/>
    <lineage>
        <taxon>Eukaryota</taxon>
        <taxon>Viridiplantae</taxon>
        <taxon>Chlorophyta</taxon>
        <taxon>core chlorophytes</taxon>
        <taxon>Trebouxiophyceae</taxon>
        <taxon>Trebouxiales</taxon>
        <taxon>Trebouxiaceae</taxon>
        <taxon>Symbiochloris</taxon>
    </lineage>
</organism>
<name>A0AAW1NSK0_9CHLO</name>
<evidence type="ECO:0000256" key="2">
    <source>
        <dbReference type="ARBA" id="ARBA00010350"/>
    </source>
</evidence>
<proteinExistence type="inferred from homology"/>
<dbReference type="AlphaFoldDB" id="A0AAW1NSK0"/>
<comment type="subcellular location">
    <subcellularLocation>
        <location evidence="1">Membrane</location>
        <topology evidence="1">Multi-pass membrane protein</topology>
    </subcellularLocation>
</comment>